<accession>A0A117LGX6</accession>
<evidence type="ECO:0000313" key="8">
    <source>
        <dbReference type="Proteomes" id="UP000064249"/>
    </source>
</evidence>
<feature type="active site" description="Proton donor" evidence="6">
    <location>
        <position position="24"/>
    </location>
</feature>
<keyword evidence="2 6" id="KW-0378">Hydrolase</keyword>
<evidence type="ECO:0000256" key="2">
    <source>
        <dbReference type="ARBA" id="ARBA00022801"/>
    </source>
</evidence>
<dbReference type="InterPro" id="IPR007342">
    <property type="entry name" value="PsuG"/>
</dbReference>
<keyword evidence="3 6" id="KW-0464">Manganese</keyword>
<keyword evidence="1 6" id="KW-0479">Metal-binding</keyword>
<proteinExistence type="inferred from homology"/>
<dbReference type="GO" id="GO:0046113">
    <property type="term" value="P:nucleobase catabolic process"/>
    <property type="evidence" value="ECO:0007669"/>
    <property type="project" value="UniProtKB-UniRule"/>
</dbReference>
<evidence type="ECO:0000313" key="7">
    <source>
        <dbReference type="EMBL" id="KUK46543.1"/>
    </source>
</evidence>
<dbReference type="Proteomes" id="UP000064249">
    <property type="component" value="Unassembled WGS sequence"/>
</dbReference>
<dbReference type="SUPFAM" id="SSF110581">
    <property type="entry name" value="Indigoidine synthase A-like"/>
    <property type="match status" value="1"/>
</dbReference>
<evidence type="ECO:0000256" key="5">
    <source>
        <dbReference type="ARBA" id="ARBA00023295"/>
    </source>
</evidence>
<dbReference type="PANTHER" id="PTHR42909">
    <property type="entry name" value="ZGC:136858"/>
    <property type="match status" value="1"/>
</dbReference>
<dbReference type="PATRIC" id="fig|167964.4.peg.1249"/>
<dbReference type="EC" id="4.2.1.70" evidence="6"/>
<comment type="caution">
    <text evidence="7">The sequence shown here is derived from an EMBL/GenBank/DDBJ whole genome shotgun (WGS) entry which is preliminary data.</text>
</comment>
<dbReference type="Gene3D" id="3.40.1790.10">
    <property type="entry name" value="Indigoidine synthase domain"/>
    <property type="match status" value="1"/>
</dbReference>
<feature type="active site" description="Nucleophile" evidence="6">
    <location>
        <position position="156"/>
    </location>
</feature>
<dbReference type="HAMAP" id="MF_01876">
    <property type="entry name" value="PsiMP_glycosidase"/>
    <property type="match status" value="1"/>
</dbReference>
<dbReference type="AlphaFoldDB" id="A0A117LGX6"/>
<comment type="cofactor">
    <cofactor evidence="6">
        <name>Mn(2+)</name>
        <dbReference type="ChEBI" id="CHEBI:29035"/>
    </cofactor>
    <text evidence="6">Binds 1 Mn(2+) ion per subunit.</text>
</comment>
<dbReference type="GO" id="GO:0005737">
    <property type="term" value="C:cytoplasm"/>
    <property type="evidence" value="ECO:0007669"/>
    <property type="project" value="TreeGrafter"/>
</dbReference>
<dbReference type="GO" id="GO:0004730">
    <property type="term" value="F:pseudouridylate synthase activity"/>
    <property type="evidence" value="ECO:0007669"/>
    <property type="project" value="UniProtKB-UniRule"/>
</dbReference>
<reference evidence="7 8" key="1">
    <citation type="journal article" date="2015" name="MBio">
        <title>Genome-Resolved Metagenomic Analysis Reveals Roles for Candidate Phyla and Other Microbial Community Members in Biogeochemical Transformations in Oil Reservoirs.</title>
        <authorList>
            <person name="Hu P."/>
            <person name="Tom L."/>
            <person name="Singh A."/>
            <person name="Thomas B.C."/>
            <person name="Baker B.J."/>
            <person name="Piceno Y.M."/>
            <person name="Andersen G.L."/>
            <person name="Banfield J.F."/>
        </authorList>
    </citation>
    <scope>NUCLEOTIDE SEQUENCE [LARGE SCALE GENOMIC DNA]</scope>
    <source>
        <strain evidence="7">46_16</strain>
    </source>
</reference>
<evidence type="ECO:0000256" key="3">
    <source>
        <dbReference type="ARBA" id="ARBA00023211"/>
    </source>
</evidence>
<dbReference type="GO" id="GO:0016798">
    <property type="term" value="F:hydrolase activity, acting on glycosyl bonds"/>
    <property type="evidence" value="ECO:0007669"/>
    <property type="project" value="UniProtKB-KW"/>
</dbReference>
<comment type="function">
    <text evidence="6">Catalyzes the reversible cleavage of pseudouridine 5'-phosphate (PsiMP) to ribose 5-phosphate and uracil. Functions biologically in the cleavage direction, as part of a pseudouridine degradation pathway.</text>
</comment>
<dbReference type="EMBL" id="LGFU01000021">
    <property type="protein sequence ID" value="KUK46543.1"/>
    <property type="molecule type" value="Genomic_DNA"/>
</dbReference>
<protein>
    <recommendedName>
        <fullName evidence="6">Pseudouridine-5'-phosphate glycosidase</fullName>
        <shortName evidence="6">PsiMP glycosidase</shortName>
        <ecNumber evidence="6">4.2.1.70</ecNumber>
    </recommendedName>
</protein>
<comment type="similarity">
    <text evidence="6">Belongs to the pseudouridine-5'-phosphate glycosidase family.</text>
</comment>
<gene>
    <name evidence="6" type="primary">psuG</name>
    <name evidence="7" type="ORF">XD73_0581</name>
</gene>
<keyword evidence="4 6" id="KW-0456">Lyase</keyword>
<evidence type="ECO:0000256" key="6">
    <source>
        <dbReference type="HAMAP-Rule" id="MF_01876"/>
    </source>
</evidence>
<dbReference type="GO" id="GO:0046872">
    <property type="term" value="F:metal ion binding"/>
    <property type="evidence" value="ECO:0007669"/>
    <property type="project" value="UniProtKB-KW"/>
</dbReference>
<feature type="binding site" evidence="6">
    <location>
        <begin position="137"/>
        <end position="139"/>
    </location>
    <ligand>
        <name>substrate</name>
    </ligand>
</feature>
<name>A0A117LGX6_9CHLR</name>
<feature type="binding site" evidence="6">
    <location>
        <position position="135"/>
    </location>
    <ligand>
        <name>Mn(2+)</name>
        <dbReference type="ChEBI" id="CHEBI:29035"/>
    </ligand>
</feature>
<comment type="subunit">
    <text evidence="6">Homotrimer.</text>
</comment>
<dbReference type="PANTHER" id="PTHR42909:SF1">
    <property type="entry name" value="CARBOHYDRATE KINASE PFKB DOMAIN-CONTAINING PROTEIN"/>
    <property type="match status" value="1"/>
</dbReference>
<feature type="binding site" evidence="6">
    <location>
        <position position="105"/>
    </location>
    <ligand>
        <name>substrate</name>
    </ligand>
</feature>
<evidence type="ECO:0000256" key="4">
    <source>
        <dbReference type="ARBA" id="ARBA00023239"/>
    </source>
</evidence>
<dbReference type="Pfam" id="PF04227">
    <property type="entry name" value="Indigoidine_A"/>
    <property type="match status" value="1"/>
</dbReference>
<comment type="catalytic activity">
    <reaction evidence="6">
        <text>D-ribose 5-phosphate + uracil = psi-UMP + H2O</text>
        <dbReference type="Rhea" id="RHEA:18337"/>
        <dbReference type="ChEBI" id="CHEBI:15377"/>
        <dbReference type="ChEBI" id="CHEBI:17568"/>
        <dbReference type="ChEBI" id="CHEBI:58380"/>
        <dbReference type="ChEBI" id="CHEBI:78346"/>
        <dbReference type="EC" id="4.2.1.70"/>
    </reaction>
</comment>
<keyword evidence="5 6" id="KW-0326">Glycosidase</keyword>
<dbReference type="InterPro" id="IPR022830">
    <property type="entry name" value="Indigdn_synthA-like"/>
</dbReference>
<organism evidence="7 8">
    <name type="scientific">Anaerolinea thermophila</name>
    <dbReference type="NCBI Taxonomy" id="167964"/>
    <lineage>
        <taxon>Bacteria</taxon>
        <taxon>Bacillati</taxon>
        <taxon>Chloroflexota</taxon>
        <taxon>Anaerolineae</taxon>
        <taxon>Anaerolineales</taxon>
        <taxon>Anaerolineaceae</taxon>
        <taxon>Anaerolinea</taxon>
    </lineage>
</organism>
<evidence type="ECO:0000256" key="1">
    <source>
        <dbReference type="ARBA" id="ARBA00022723"/>
    </source>
</evidence>
<feature type="binding site" evidence="6">
    <location>
        <position position="85"/>
    </location>
    <ligand>
        <name>substrate</name>
    </ligand>
</feature>
<sequence length="301" mass="32179">MTLLFQIPSHVQAHLPANDVVALESTVITHGLPYPQNEEIAIALENEVLQEGCQPATVGMIAGQIIVGLDSDQLHQLATGKAARKISQRDFGIAIANRLDGGTTVAGTIIAAHHAGIHVFATGGIGGVHRGSIFDVSADLEILSKYPMIVVCAGAKSILDLPATLERLETLGVPVLGYQTDEFPAFYSTTSGLGVDKRVDSPEEVVRIAKRHWELGIQSSLLVVVPPPAESALPYDEVETHIQAAVHEAEQQHIHGARLTPFLLEKMNHLTSGKSMRANLALLKNNARVAAMIAKVFSQVV</sequence>